<organism evidence="2 3">
    <name type="scientific">Lentibacillus halophilus</name>
    <dbReference type="NCBI Taxonomy" id="295065"/>
    <lineage>
        <taxon>Bacteria</taxon>
        <taxon>Bacillati</taxon>
        <taxon>Bacillota</taxon>
        <taxon>Bacilli</taxon>
        <taxon>Bacillales</taxon>
        <taxon>Bacillaceae</taxon>
        <taxon>Lentibacillus</taxon>
    </lineage>
</organism>
<protein>
    <recommendedName>
        <fullName evidence="4">4 TMS phage holin, superfamily IV</fullName>
    </recommendedName>
</protein>
<keyword evidence="1" id="KW-0472">Membrane</keyword>
<accession>A0ABP3J9W7</accession>
<dbReference type="InterPro" id="IPR019649">
    <property type="entry name" value="DUF2512"/>
</dbReference>
<evidence type="ECO:0000313" key="3">
    <source>
        <dbReference type="Proteomes" id="UP001501459"/>
    </source>
</evidence>
<feature type="transmembrane region" description="Helical" evidence="1">
    <location>
        <begin position="57"/>
        <end position="79"/>
    </location>
</feature>
<gene>
    <name evidence="2" type="ORF">GCM10008983_20860</name>
</gene>
<name>A0ABP3J9W7_9BACI</name>
<evidence type="ECO:0008006" key="4">
    <source>
        <dbReference type="Google" id="ProtNLM"/>
    </source>
</evidence>
<dbReference type="Pfam" id="PF10710">
    <property type="entry name" value="DUF2512"/>
    <property type="match status" value="1"/>
</dbReference>
<feature type="transmembrane region" description="Helical" evidence="1">
    <location>
        <begin position="5"/>
        <end position="22"/>
    </location>
</feature>
<keyword evidence="3" id="KW-1185">Reference proteome</keyword>
<sequence length="118" mass="13015">MTSFIIKIIALPLILILAMYLFDNVGYGAIWHPVVLGVILAIVGVAMEYMLLKKGSLWTSVISDFVVAVILIWVISNIFNDSNVTFWGAVLTSIIIGIAEYMVHRYLLSSGKTRKAPA</sequence>
<reference evidence="3" key="1">
    <citation type="journal article" date="2019" name="Int. J. Syst. Evol. Microbiol.">
        <title>The Global Catalogue of Microorganisms (GCM) 10K type strain sequencing project: providing services to taxonomists for standard genome sequencing and annotation.</title>
        <authorList>
            <consortium name="The Broad Institute Genomics Platform"/>
            <consortium name="The Broad Institute Genome Sequencing Center for Infectious Disease"/>
            <person name="Wu L."/>
            <person name="Ma J."/>
        </authorList>
    </citation>
    <scope>NUCLEOTIDE SEQUENCE [LARGE SCALE GENOMIC DNA]</scope>
    <source>
        <strain evidence="3">JCM 12149</strain>
    </source>
</reference>
<evidence type="ECO:0000256" key="1">
    <source>
        <dbReference type="SAM" id="Phobius"/>
    </source>
</evidence>
<evidence type="ECO:0000313" key="2">
    <source>
        <dbReference type="EMBL" id="GAA0443460.1"/>
    </source>
</evidence>
<dbReference type="EMBL" id="BAAADM010000054">
    <property type="protein sequence ID" value="GAA0443460.1"/>
    <property type="molecule type" value="Genomic_DNA"/>
</dbReference>
<comment type="caution">
    <text evidence="2">The sequence shown here is derived from an EMBL/GenBank/DDBJ whole genome shotgun (WGS) entry which is preliminary data.</text>
</comment>
<proteinExistence type="predicted"/>
<feature type="transmembrane region" description="Helical" evidence="1">
    <location>
        <begin position="85"/>
        <end position="103"/>
    </location>
</feature>
<keyword evidence="1" id="KW-1133">Transmembrane helix</keyword>
<dbReference type="RefSeq" id="WP_343752869.1">
    <property type="nucleotide sequence ID" value="NZ_BAAADM010000054.1"/>
</dbReference>
<keyword evidence="1" id="KW-0812">Transmembrane</keyword>
<dbReference type="Proteomes" id="UP001501459">
    <property type="component" value="Unassembled WGS sequence"/>
</dbReference>
<feature type="transmembrane region" description="Helical" evidence="1">
    <location>
        <begin position="28"/>
        <end position="50"/>
    </location>
</feature>